<sequence length="388" mass="41317">MSILRKFIDIVSEAEDALKKTVIDMVNSTDDDKLLNKVLTALKAGNIDERIVSTVSKDPDASKFGKQIANVIVNMDFPIEEKDAFLAKFPKGVIDPAKLLDGSPHTFLDLVDGDNFTKELFKLLTTTLVSQGVGPGEVALAALHPNIAWSGRAAGGGDILVNNRAIEVKTSVASGGRWINPRKAKMNLPQVLSALSNATGIDKWPDRINASKWCSEILPAINEKNPDKLVATCSAIASSLFTSVDTSAYSDALKSGNLKTIIDEHLRTGFENYKAVSDFEGILLMDVRSESAQYFGDYDSMKGRIKSDAVYIYAPEGEIMPKVTLLAAAGGGSSTASASTPSSSKPSKDVAPVSPVAAPSDSPPVDNRPPAAKRASANKKPGVGRELR</sequence>
<evidence type="ECO:0000256" key="1">
    <source>
        <dbReference type="SAM" id="MobiDB-lite"/>
    </source>
</evidence>
<feature type="region of interest" description="Disordered" evidence="1">
    <location>
        <begin position="330"/>
        <end position="388"/>
    </location>
</feature>
<dbReference type="EMBL" id="LR796237">
    <property type="protein sequence ID" value="CAB4129601.1"/>
    <property type="molecule type" value="Genomic_DNA"/>
</dbReference>
<accession>A0A6J5L5I7</accession>
<gene>
    <name evidence="2" type="ORF">UFOVP116_53</name>
</gene>
<evidence type="ECO:0000313" key="2">
    <source>
        <dbReference type="EMBL" id="CAB4129601.1"/>
    </source>
</evidence>
<proteinExistence type="predicted"/>
<protein>
    <submittedName>
        <fullName evidence="2">Uncharacterized protein</fullName>
    </submittedName>
</protein>
<organism evidence="2">
    <name type="scientific">uncultured Caudovirales phage</name>
    <dbReference type="NCBI Taxonomy" id="2100421"/>
    <lineage>
        <taxon>Viruses</taxon>
        <taxon>Duplodnaviria</taxon>
        <taxon>Heunggongvirae</taxon>
        <taxon>Uroviricota</taxon>
        <taxon>Caudoviricetes</taxon>
        <taxon>Peduoviridae</taxon>
        <taxon>Maltschvirus</taxon>
        <taxon>Maltschvirus maltsch</taxon>
    </lineage>
</organism>
<name>A0A6J5L5I7_9CAUD</name>
<reference evidence="2" key="1">
    <citation type="submission" date="2020-04" db="EMBL/GenBank/DDBJ databases">
        <authorList>
            <person name="Chiriac C."/>
            <person name="Salcher M."/>
            <person name="Ghai R."/>
            <person name="Kavagutti S V."/>
        </authorList>
    </citation>
    <scope>NUCLEOTIDE SEQUENCE</scope>
</reference>
<feature type="compositionally biased region" description="Low complexity" evidence="1">
    <location>
        <begin position="334"/>
        <end position="365"/>
    </location>
</feature>